<dbReference type="RefSeq" id="XP_007839070.1">
    <property type="nucleotide sequence ID" value="XM_007840879.1"/>
</dbReference>
<accession>W3WNJ1</accession>
<comment type="pathway">
    <text evidence="1">Mycotoxin biosynthesis.</text>
</comment>
<proteinExistence type="inferred from homology"/>
<dbReference type="Proteomes" id="UP000030651">
    <property type="component" value="Unassembled WGS sequence"/>
</dbReference>
<evidence type="ECO:0000256" key="3">
    <source>
        <dbReference type="ARBA" id="ARBA00035112"/>
    </source>
</evidence>
<dbReference type="GeneID" id="19277311"/>
<gene>
    <name evidence="4" type="ORF">PFICI_12298</name>
</gene>
<dbReference type="InParanoid" id="W3WNJ1"/>
<organism evidence="4 5">
    <name type="scientific">Pestalotiopsis fici (strain W106-1 / CGMCC3.15140)</name>
    <dbReference type="NCBI Taxonomy" id="1229662"/>
    <lineage>
        <taxon>Eukaryota</taxon>
        <taxon>Fungi</taxon>
        <taxon>Dikarya</taxon>
        <taxon>Ascomycota</taxon>
        <taxon>Pezizomycotina</taxon>
        <taxon>Sordariomycetes</taxon>
        <taxon>Xylariomycetidae</taxon>
        <taxon>Amphisphaeriales</taxon>
        <taxon>Sporocadaceae</taxon>
        <taxon>Pestalotiopsis</taxon>
    </lineage>
</organism>
<dbReference type="OrthoDB" id="3687641at2759"/>
<evidence type="ECO:0000313" key="4">
    <source>
        <dbReference type="EMBL" id="ETS75354.1"/>
    </source>
</evidence>
<dbReference type="GO" id="GO:0043386">
    <property type="term" value="P:mycotoxin biosynthetic process"/>
    <property type="evidence" value="ECO:0007669"/>
    <property type="project" value="InterPro"/>
</dbReference>
<keyword evidence="5" id="KW-1185">Reference proteome</keyword>
<keyword evidence="2" id="KW-0560">Oxidoreductase</keyword>
<evidence type="ECO:0000256" key="2">
    <source>
        <dbReference type="ARBA" id="ARBA00023002"/>
    </source>
</evidence>
<reference evidence="5" key="1">
    <citation type="journal article" date="2015" name="BMC Genomics">
        <title>Genomic and transcriptomic analysis of the endophytic fungus Pestalotiopsis fici reveals its lifestyle and high potential for synthesis of natural products.</title>
        <authorList>
            <person name="Wang X."/>
            <person name="Zhang X."/>
            <person name="Liu L."/>
            <person name="Xiang M."/>
            <person name="Wang W."/>
            <person name="Sun X."/>
            <person name="Che Y."/>
            <person name="Guo L."/>
            <person name="Liu G."/>
            <person name="Guo L."/>
            <person name="Wang C."/>
            <person name="Yin W.B."/>
            <person name="Stadler M."/>
            <person name="Zhang X."/>
            <person name="Liu X."/>
        </authorList>
    </citation>
    <scope>NUCLEOTIDE SEQUENCE [LARGE SCALE GENOMIC DNA]</scope>
    <source>
        <strain evidence="5">W106-1 / CGMCC3.15140</strain>
    </source>
</reference>
<dbReference type="OMA" id="ILCHADT"/>
<comment type="similarity">
    <text evidence="3">Belongs to the ustYa family.</text>
</comment>
<dbReference type="KEGG" id="pfy:PFICI_12298"/>
<dbReference type="Pfam" id="PF11807">
    <property type="entry name" value="UstYa"/>
    <property type="match status" value="1"/>
</dbReference>
<name>W3WNJ1_PESFW</name>
<dbReference type="HOGENOM" id="CLU_042941_1_0_1"/>
<sequence>MLKYVYMACALGASIIFLWLSLTGPPPPIAHHTYLPEVEARPRFLLGNVTYRHFDDTAERLWDELVPSNNGAVLATNITSGFHFWAIPAMFHQLRCLREIRQEFIALSRSGAEARRFMSDRGPGSSYANVSYCFDYVRQSILCHADTTLHPVAQLTPEQKIIDGNALWHMCKDDSILYQWAQTSGMPHQDYLIREHPISG</sequence>
<protein>
    <submittedName>
        <fullName evidence="4">Uncharacterized protein</fullName>
    </submittedName>
</protein>
<evidence type="ECO:0000256" key="1">
    <source>
        <dbReference type="ARBA" id="ARBA00004685"/>
    </source>
</evidence>
<dbReference type="PANTHER" id="PTHR33365:SF11">
    <property type="entry name" value="TAT PATHWAY SIGNAL SEQUENCE"/>
    <property type="match status" value="1"/>
</dbReference>
<dbReference type="EMBL" id="KI912118">
    <property type="protein sequence ID" value="ETS75354.1"/>
    <property type="molecule type" value="Genomic_DNA"/>
</dbReference>
<dbReference type="PANTHER" id="PTHR33365">
    <property type="entry name" value="YALI0B05434P"/>
    <property type="match status" value="1"/>
</dbReference>
<dbReference type="InterPro" id="IPR021765">
    <property type="entry name" value="UstYa-like"/>
</dbReference>
<dbReference type="GO" id="GO:0016491">
    <property type="term" value="F:oxidoreductase activity"/>
    <property type="evidence" value="ECO:0007669"/>
    <property type="project" value="UniProtKB-KW"/>
</dbReference>
<dbReference type="AlphaFoldDB" id="W3WNJ1"/>
<evidence type="ECO:0000313" key="5">
    <source>
        <dbReference type="Proteomes" id="UP000030651"/>
    </source>
</evidence>